<keyword evidence="6" id="KW-0378">Hydrolase</keyword>
<evidence type="ECO:0000256" key="4">
    <source>
        <dbReference type="ARBA" id="ARBA00022723"/>
    </source>
</evidence>
<evidence type="ECO:0000256" key="12">
    <source>
        <dbReference type="ARBA" id="ARBA00023172"/>
    </source>
</evidence>
<evidence type="ECO:0000259" key="15">
    <source>
        <dbReference type="PROSITE" id="PS50994"/>
    </source>
</evidence>
<evidence type="ECO:0000256" key="5">
    <source>
        <dbReference type="ARBA" id="ARBA00022759"/>
    </source>
</evidence>
<evidence type="ECO:0000256" key="10">
    <source>
        <dbReference type="ARBA" id="ARBA00022918"/>
    </source>
</evidence>
<dbReference type="InterPro" id="IPR036397">
    <property type="entry name" value="RNaseH_sf"/>
</dbReference>
<comment type="catalytic activity">
    <reaction evidence="13">
        <text>DNA(n) + a 2'-deoxyribonucleoside 5'-triphosphate = DNA(n+1) + diphosphate</text>
        <dbReference type="Rhea" id="RHEA:22508"/>
        <dbReference type="Rhea" id="RHEA-COMP:17339"/>
        <dbReference type="Rhea" id="RHEA-COMP:17340"/>
        <dbReference type="ChEBI" id="CHEBI:33019"/>
        <dbReference type="ChEBI" id="CHEBI:61560"/>
        <dbReference type="ChEBI" id="CHEBI:173112"/>
        <dbReference type="EC" id="2.7.7.49"/>
    </reaction>
</comment>
<keyword evidence="7" id="KW-0460">Magnesium</keyword>
<dbReference type="PROSITE" id="PS50994">
    <property type="entry name" value="INTEGRASE"/>
    <property type="match status" value="1"/>
</dbReference>
<keyword evidence="1" id="KW-0815">Transposition</keyword>
<dbReference type="PANTHER" id="PTHR42648">
    <property type="entry name" value="TRANSPOSASE, PUTATIVE-RELATED"/>
    <property type="match status" value="1"/>
</dbReference>
<keyword evidence="17" id="KW-1185">Reference proteome</keyword>
<evidence type="ECO:0000256" key="14">
    <source>
        <dbReference type="ARBA" id="ARBA00049244"/>
    </source>
</evidence>
<evidence type="ECO:0000256" key="7">
    <source>
        <dbReference type="ARBA" id="ARBA00022842"/>
    </source>
</evidence>
<dbReference type="GO" id="GO:0032196">
    <property type="term" value="P:transposition"/>
    <property type="evidence" value="ECO:0007669"/>
    <property type="project" value="UniProtKB-KW"/>
</dbReference>
<dbReference type="GO" id="GO:0003887">
    <property type="term" value="F:DNA-directed DNA polymerase activity"/>
    <property type="evidence" value="ECO:0007669"/>
    <property type="project" value="UniProtKB-KW"/>
</dbReference>
<dbReference type="GO" id="GO:0015074">
    <property type="term" value="P:DNA integration"/>
    <property type="evidence" value="ECO:0007669"/>
    <property type="project" value="UniProtKB-KW"/>
</dbReference>
<dbReference type="InterPro" id="IPR012337">
    <property type="entry name" value="RNaseH-like_sf"/>
</dbReference>
<evidence type="ECO:0000256" key="1">
    <source>
        <dbReference type="ARBA" id="ARBA00022578"/>
    </source>
</evidence>
<sequence>MKVDYQLPTAYKTSIEEKLWHERLGHAGNSTIKSMGLPTSDISCKICNLNEIHRVPFKNHFEPADLPLDCVHIDLVGPISPPSISGYRYFLTIVDQATSYKVIQLLKNKSEAFEQFTITKRKMETQQDRSLKRLTSDQGGEFLNLHFKKLSDECGFIHTFSPAYTPEHNGFAERASHTILEKA</sequence>
<evidence type="ECO:0000256" key="11">
    <source>
        <dbReference type="ARBA" id="ARBA00022932"/>
    </source>
</evidence>
<dbReference type="Proteomes" id="UP000765509">
    <property type="component" value="Unassembled WGS sequence"/>
</dbReference>
<keyword evidence="2" id="KW-0548">Nucleotidyltransferase</keyword>
<keyword evidence="11" id="KW-0239">DNA-directed DNA polymerase</keyword>
<keyword evidence="11" id="KW-0808">Transferase</keyword>
<gene>
    <name evidence="16" type="ORF">O181_075289</name>
</gene>
<dbReference type="OrthoDB" id="7691805at2759"/>
<evidence type="ECO:0000313" key="16">
    <source>
        <dbReference type="EMBL" id="MBW0535574.1"/>
    </source>
</evidence>
<evidence type="ECO:0000313" key="17">
    <source>
        <dbReference type="Proteomes" id="UP000765509"/>
    </source>
</evidence>
<evidence type="ECO:0000256" key="3">
    <source>
        <dbReference type="ARBA" id="ARBA00022722"/>
    </source>
</evidence>
<dbReference type="GO" id="GO:0003723">
    <property type="term" value="F:RNA binding"/>
    <property type="evidence" value="ECO:0007669"/>
    <property type="project" value="UniProtKB-KW"/>
</dbReference>
<keyword evidence="8" id="KW-0694">RNA-binding</keyword>
<keyword evidence="12" id="KW-0233">DNA recombination</keyword>
<dbReference type="AlphaFoldDB" id="A0A9Q3FAA9"/>
<dbReference type="InterPro" id="IPR039537">
    <property type="entry name" value="Retrotran_Ty1/copia-like"/>
</dbReference>
<dbReference type="GO" id="GO:0046872">
    <property type="term" value="F:metal ion binding"/>
    <property type="evidence" value="ECO:0007669"/>
    <property type="project" value="UniProtKB-KW"/>
</dbReference>
<dbReference type="SUPFAM" id="SSF53098">
    <property type="entry name" value="Ribonuclease H-like"/>
    <property type="match status" value="1"/>
</dbReference>
<organism evidence="16 17">
    <name type="scientific">Austropuccinia psidii MF-1</name>
    <dbReference type="NCBI Taxonomy" id="1389203"/>
    <lineage>
        <taxon>Eukaryota</taxon>
        <taxon>Fungi</taxon>
        <taxon>Dikarya</taxon>
        <taxon>Basidiomycota</taxon>
        <taxon>Pucciniomycotina</taxon>
        <taxon>Pucciniomycetes</taxon>
        <taxon>Pucciniales</taxon>
        <taxon>Sphaerophragmiaceae</taxon>
        <taxon>Austropuccinia</taxon>
    </lineage>
</organism>
<keyword evidence="3" id="KW-0540">Nuclease</keyword>
<comment type="catalytic activity">
    <reaction evidence="14">
        <text>DNA(n) + a 2'-deoxyribonucleoside 5'-triphosphate = DNA(n+1) + diphosphate</text>
        <dbReference type="Rhea" id="RHEA:22508"/>
        <dbReference type="Rhea" id="RHEA-COMP:17339"/>
        <dbReference type="Rhea" id="RHEA-COMP:17340"/>
        <dbReference type="ChEBI" id="CHEBI:33019"/>
        <dbReference type="ChEBI" id="CHEBI:61560"/>
        <dbReference type="ChEBI" id="CHEBI:173112"/>
        <dbReference type="EC" id="2.7.7.7"/>
    </reaction>
</comment>
<evidence type="ECO:0000256" key="9">
    <source>
        <dbReference type="ARBA" id="ARBA00022908"/>
    </source>
</evidence>
<keyword evidence="5" id="KW-0255">Endonuclease</keyword>
<dbReference type="InterPro" id="IPR001584">
    <property type="entry name" value="Integrase_cat-core"/>
</dbReference>
<dbReference type="GO" id="GO:0006310">
    <property type="term" value="P:DNA recombination"/>
    <property type="evidence" value="ECO:0007669"/>
    <property type="project" value="UniProtKB-KW"/>
</dbReference>
<evidence type="ECO:0000256" key="6">
    <source>
        <dbReference type="ARBA" id="ARBA00022801"/>
    </source>
</evidence>
<reference evidence="16" key="1">
    <citation type="submission" date="2021-03" db="EMBL/GenBank/DDBJ databases">
        <title>Draft genome sequence of rust myrtle Austropuccinia psidii MF-1, a brazilian biotype.</title>
        <authorList>
            <person name="Quecine M.C."/>
            <person name="Pachon D.M.R."/>
            <person name="Bonatelli M.L."/>
            <person name="Correr F.H."/>
            <person name="Franceschini L.M."/>
            <person name="Leite T.F."/>
            <person name="Margarido G.R.A."/>
            <person name="Almeida C.A."/>
            <person name="Ferrarezi J.A."/>
            <person name="Labate C.A."/>
        </authorList>
    </citation>
    <scope>NUCLEOTIDE SEQUENCE</scope>
    <source>
        <strain evidence="16">MF-1</strain>
    </source>
</reference>
<protein>
    <recommendedName>
        <fullName evidence="15">Integrase catalytic domain-containing protein</fullName>
    </recommendedName>
</protein>
<keyword evidence="10" id="KW-0695">RNA-directed DNA polymerase</keyword>
<dbReference type="PANTHER" id="PTHR42648:SF11">
    <property type="entry name" value="TRANSPOSON TY4-P GAG-POL POLYPROTEIN"/>
    <property type="match status" value="1"/>
</dbReference>
<feature type="domain" description="Integrase catalytic" evidence="15">
    <location>
        <begin position="63"/>
        <end position="183"/>
    </location>
</feature>
<accession>A0A9Q3FAA9</accession>
<dbReference type="GO" id="GO:0004519">
    <property type="term" value="F:endonuclease activity"/>
    <property type="evidence" value="ECO:0007669"/>
    <property type="project" value="UniProtKB-KW"/>
</dbReference>
<dbReference type="GO" id="GO:0003964">
    <property type="term" value="F:RNA-directed DNA polymerase activity"/>
    <property type="evidence" value="ECO:0007669"/>
    <property type="project" value="UniProtKB-KW"/>
</dbReference>
<evidence type="ECO:0000256" key="2">
    <source>
        <dbReference type="ARBA" id="ARBA00022695"/>
    </source>
</evidence>
<evidence type="ECO:0000256" key="13">
    <source>
        <dbReference type="ARBA" id="ARBA00048173"/>
    </source>
</evidence>
<dbReference type="GO" id="GO:0005634">
    <property type="term" value="C:nucleus"/>
    <property type="evidence" value="ECO:0007669"/>
    <property type="project" value="UniProtKB-ARBA"/>
</dbReference>
<comment type="caution">
    <text evidence="16">The sequence shown here is derived from an EMBL/GenBank/DDBJ whole genome shotgun (WGS) entry which is preliminary data.</text>
</comment>
<dbReference type="EMBL" id="AVOT02040371">
    <property type="protein sequence ID" value="MBW0535574.1"/>
    <property type="molecule type" value="Genomic_DNA"/>
</dbReference>
<dbReference type="GO" id="GO:0016787">
    <property type="term" value="F:hydrolase activity"/>
    <property type="evidence" value="ECO:0007669"/>
    <property type="project" value="UniProtKB-KW"/>
</dbReference>
<dbReference type="Gene3D" id="3.30.420.10">
    <property type="entry name" value="Ribonuclease H-like superfamily/Ribonuclease H"/>
    <property type="match status" value="1"/>
</dbReference>
<keyword evidence="9" id="KW-0229">DNA integration</keyword>
<keyword evidence="4" id="KW-0479">Metal-binding</keyword>
<name>A0A9Q3FAA9_9BASI</name>
<proteinExistence type="predicted"/>
<evidence type="ECO:0000256" key="8">
    <source>
        <dbReference type="ARBA" id="ARBA00022884"/>
    </source>
</evidence>